<sequence length="620" mass="67240">MGSTTVHGIGEYGSHPIAIVGMSMRLPGGVRSAADFWQLLSEGRDGNCVVPRSRYNEEGFYSETGAHSVRMRRGYYLEENLETLDTSFFDMEGLQPSRMDPQQKMLLQVVWDCLENAGQVDWHGKPIGCFVGTYGGDWEEIEVRDSQNAHNFHMIGHGKFSLANVVSYEFHFNGPSMTIETGCSSSMVALNQACKALLMGDCSAAIVAGSNLIFTPTVGMHGSGLSVFSPSGISKCFDASADGYGRGEAVNAVLIKHLDDALRDGDQIRAVIRSSMVNCDGRSPGITTPSAEAQERLIRETYKRALISDLSQTAFIECHGTGTLAGDPIECSAIAKTFLKEIYIGSVILDSFSSLMPNSVLEDEVKETTPRLLVVSAKSQEALLSREQSLLKYRSLHPSRLSDLAYTLGVRREHLSHRGFLVNKNGIAPEMGAIKHSIAGRAPDLTYVFTGQGAQWAGMGRGLMKTFRSFRDSIQSLDIVLQTLKRPPSWSLEVNLLSEWGIKPAAVIGHSSGEIAASYAAGAITAESAIALSYYRGLLVDEVGSEGAMAAVSLGRVQVASYLRDGVVIACENSPNSVTLSGEPRQVEEVINKIKPDFPDALCRMLRVNRSYHSGTDPPF</sequence>
<organism evidence="6 7">
    <name type="scientific">Penicillium subrubescens</name>
    <dbReference type="NCBI Taxonomy" id="1316194"/>
    <lineage>
        <taxon>Eukaryota</taxon>
        <taxon>Fungi</taxon>
        <taxon>Dikarya</taxon>
        <taxon>Ascomycota</taxon>
        <taxon>Pezizomycotina</taxon>
        <taxon>Eurotiomycetes</taxon>
        <taxon>Eurotiomycetidae</taxon>
        <taxon>Eurotiales</taxon>
        <taxon>Aspergillaceae</taxon>
        <taxon>Penicillium</taxon>
    </lineage>
</organism>
<dbReference type="InterPro" id="IPR014030">
    <property type="entry name" value="Ketoacyl_synth_N"/>
</dbReference>
<dbReference type="GO" id="GO:0006633">
    <property type="term" value="P:fatty acid biosynthetic process"/>
    <property type="evidence" value="ECO:0007669"/>
    <property type="project" value="InterPro"/>
</dbReference>
<dbReference type="SUPFAM" id="SSF55048">
    <property type="entry name" value="Probable ACP-binding domain of malonyl-CoA ACP transacylase"/>
    <property type="match status" value="1"/>
</dbReference>
<dbReference type="Gene3D" id="3.40.47.10">
    <property type="match status" value="1"/>
</dbReference>
<dbReference type="InterPro" id="IPR014043">
    <property type="entry name" value="Acyl_transferase_dom"/>
</dbReference>
<dbReference type="STRING" id="1316194.A0A1Q5TDU9"/>
<feature type="domain" description="Ketosynthase family 3 (KS3)" evidence="5">
    <location>
        <begin position="14"/>
        <end position="431"/>
    </location>
</feature>
<dbReference type="AlphaFoldDB" id="A0A1Q5TDU9"/>
<dbReference type="Pfam" id="PF02801">
    <property type="entry name" value="Ketoacyl-synt_C"/>
    <property type="match status" value="1"/>
</dbReference>
<name>A0A1Q5TDU9_9EURO</name>
<evidence type="ECO:0000259" key="5">
    <source>
        <dbReference type="PROSITE" id="PS52004"/>
    </source>
</evidence>
<dbReference type="InterPro" id="IPR020841">
    <property type="entry name" value="PKS_Beta-ketoAc_synthase_dom"/>
</dbReference>
<dbReference type="SMART" id="SM00827">
    <property type="entry name" value="PKS_AT"/>
    <property type="match status" value="1"/>
</dbReference>
<dbReference type="InterPro" id="IPR016036">
    <property type="entry name" value="Malonyl_transacylase_ACP-bd"/>
</dbReference>
<proteinExistence type="predicted"/>
<gene>
    <name evidence="6" type="ORF">PENSUB_9492</name>
</gene>
<dbReference type="InterPro" id="IPR018201">
    <property type="entry name" value="Ketoacyl_synth_AS"/>
</dbReference>
<evidence type="ECO:0000313" key="6">
    <source>
        <dbReference type="EMBL" id="OKO98394.1"/>
    </source>
</evidence>
<dbReference type="Pfam" id="PF00698">
    <property type="entry name" value="Acyl_transf_1"/>
    <property type="match status" value="2"/>
</dbReference>
<dbReference type="SUPFAM" id="SSF53901">
    <property type="entry name" value="Thiolase-like"/>
    <property type="match status" value="1"/>
</dbReference>
<keyword evidence="7" id="KW-1185">Reference proteome</keyword>
<keyword evidence="2" id="KW-0597">Phosphoprotein</keyword>
<dbReference type="GO" id="GO:0004315">
    <property type="term" value="F:3-oxoacyl-[acyl-carrier-protein] synthase activity"/>
    <property type="evidence" value="ECO:0007669"/>
    <property type="project" value="InterPro"/>
</dbReference>
<dbReference type="PROSITE" id="PS00606">
    <property type="entry name" value="KS3_1"/>
    <property type="match status" value="1"/>
</dbReference>
<dbReference type="Proteomes" id="UP000186955">
    <property type="component" value="Unassembled WGS sequence"/>
</dbReference>
<dbReference type="Gene3D" id="3.40.366.10">
    <property type="entry name" value="Malonyl-Coenzyme A Acyl Carrier Protein, domain 2"/>
    <property type="match status" value="2"/>
</dbReference>
<keyword evidence="4" id="KW-0511">Multifunctional enzyme</keyword>
<evidence type="ECO:0000256" key="2">
    <source>
        <dbReference type="ARBA" id="ARBA00022553"/>
    </source>
</evidence>
<dbReference type="Pfam" id="PF00109">
    <property type="entry name" value="ketoacyl-synt"/>
    <property type="match status" value="1"/>
</dbReference>
<dbReference type="Pfam" id="PF22621">
    <property type="entry name" value="CurL-like_PKS_C"/>
    <property type="match status" value="1"/>
</dbReference>
<evidence type="ECO:0000256" key="3">
    <source>
        <dbReference type="ARBA" id="ARBA00022679"/>
    </source>
</evidence>
<dbReference type="InterPro" id="IPR001227">
    <property type="entry name" value="Ac_transferase_dom_sf"/>
</dbReference>
<dbReference type="PROSITE" id="PS52004">
    <property type="entry name" value="KS3_2"/>
    <property type="match status" value="1"/>
</dbReference>
<dbReference type="PANTHER" id="PTHR43775:SF49">
    <property type="entry name" value="SYNTHASE, PUTATIVE (JCVI)-RELATED"/>
    <property type="match status" value="1"/>
</dbReference>
<dbReference type="GO" id="GO:0044550">
    <property type="term" value="P:secondary metabolite biosynthetic process"/>
    <property type="evidence" value="ECO:0007669"/>
    <property type="project" value="TreeGrafter"/>
</dbReference>
<dbReference type="EMBL" id="MNBE01000673">
    <property type="protein sequence ID" value="OKO98394.1"/>
    <property type="molecule type" value="Genomic_DNA"/>
</dbReference>
<dbReference type="InterPro" id="IPR050091">
    <property type="entry name" value="PKS_NRPS_Biosynth_Enz"/>
</dbReference>
<comment type="caution">
    <text evidence="6">The sequence shown here is derived from an EMBL/GenBank/DDBJ whole genome shotgun (WGS) entry which is preliminary data.</text>
</comment>
<dbReference type="CDD" id="cd00833">
    <property type="entry name" value="PKS"/>
    <property type="match status" value="1"/>
</dbReference>
<dbReference type="InterPro" id="IPR014031">
    <property type="entry name" value="Ketoacyl_synth_C"/>
</dbReference>
<evidence type="ECO:0000256" key="4">
    <source>
        <dbReference type="ARBA" id="ARBA00023268"/>
    </source>
</evidence>
<dbReference type="SMART" id="SM00825">
    <property type="entry name" value="PKS_KS"/>
    <property type="match status" value="1"/>
</dbReference>
<evidence type="ECO:0000313" key="7">
    <source>
        <dbReference type="Proteomes" id="UP000186955"/>
    </source>
</evidence>
<dbReference type="PANTHER" id="PTHR43775">
    <property type="entry name" value="FATTY ACID SYNTHASE"/>
    <property type="match status" value="1"/>
</dbReference>
<dbReference type="InterPro" id="IPR016035">
    <property type="entry name" value="Acyl_Trfase/lysoPLipase"/>
</dbReference>
<dbReference type="SUPFAM" id="SSF52151">
    <property type="entry name" value="FabD/lysophospholipase-like"/>
    <property type="match status" value="1"/>
</dbReference>
<dbReference type="Gene3D" id="3.30.70.3290">
    <property type="match status" value="1"/>
</dbReference>
<accession>A0A1Q5TDU9</accession>
<keyword evidence="1" id="KW-0596">Phosphopantetheine</keyword>
<dbReference type="InterPro" id="IPR016039">
    <property type="entry name" value="Thiolase-like"/>
</dbReference>
<dbReference type="GO" id="GO:0004312">
    <property type="term" value="F:fatty acid synthase activity"/>
    <property type="evidence" value="ECO:0007669"/>
    <property type="project" value="TreeGrafter"/>
</dbReference>
<protein>
    <submittedName>
        <fullName evidence="6">Polyketide synthase-nonribosomal peptide synthetase</fullName>
    </submittedName>
</protein>
<reference evidence="6 7" key="1">
    <citation type="submission" date="2016-10" db="EMBL/GenBank/DDBJ databases">
        <title>Genome sequence of the ascomycete fungus Penicillium subrubescens.</title>
        <authorList>
            <person name="De Vries R.P."/>
            <person name="Peng M."/>
            <person name="Dilokpimol A."/>
            <person name="Hilden K."/>
            <person name="Makela M.R."/>
            <person name="Grigoriev I."/>
            <person name="Riley R."/>
            <person name="Granchi Z."/>
        </authorList>
    </citation>
    <scope>NUCLEOTIDE SEQUENCE [LARGE SCALE GENOMIC DNA]</scope>
    <source>
        <strain evidence="6 7">CBS 132785</strain>
    </source>
</reference>
<keyword evidence="3" id="KW-0808">Transferase</keyword>
<evidence type="ECO:0000256" key="1">
    <source>
        <dbReference type="ARBA" id="ARBA00022450"/>
    </source>
</evidence>